<keyword evidence="1" id="KW-0210">Decarboxylase</keyword>
<dbReference type="InterPro" id="IPR003817">
    <property type="entry name" value="PS_Dcarbxylase"/>
</dbReference>
<keyword evidence="3" id="KW-0456">Lyase</keyword>
<keyword evidence="6" id="KW-1185">Reference proteome</keyword>
<dbReference type="EMBL" id="BAABLP010000002">
    <property type="protein sequence ID" value="GAA4744456.1"/>
    <property type="molecule type" value="Genomic_DNA"/>
</dbReference>
<sequence>MLIRAADPVMGLVAFVAIGMVDVSSCLIGDHVRPGYRLTKGEELGCFQSGGSSECLIFRPGVIGGSTLAAIPQPGDADASPVRVRSRLAVAG</sequence>
<proteinExistence type="predicted"/>
<dbReference type="Pfam" id="PF02666">
    <property type="entry name" value="PS_Dcarbxylase"/>
    <property type="match status" value="1"/>
</dbReference>
<accession>A0ABP8Z299</accession>
<evidence type="ECO:0000256" key="3">
    <source>
        <dbReference type="ARBA" id="ARBA00023239"/>
    </source>
</evidence>
<keyword evidence="2" id="KW-0865">Zymogen</keyword>
<dbReference type="Proteomes" id="UP001500121">
    <property type="component" value="Unassembled WGS sequence"/>
</dbReference>
<organism evidence="5 6">
    <name type="scientific">Amnibacterium soli</name>
    <dbReference type="NCBI Taxonomy" id="1282736"/>
    <lineage>
        <taxon>Bacteria</taxon>
        <taxon>Bacillati</taxon>
        <taxon>Actinomycetota</taxon>
        <taxon>Actinomycetes</taxon>
        <taxon>Micrococcales</taxon>
        <taxon>Microbacteriaceae</taxon>
        <taxon>Amnibacterium</taxon>
    </lineage>
</organism>
<gene>
    <name evidence="5" type="ORF">GCM10025783_15160</name>
</gene>
<name>A0ABP8Z299_9MICO</name>
<comment type="caution">
    <text evidence="5">The sequence shown here is derived from an EMBL/GenBank/DDBJ whole genome shotgun (WGS) entry which is preliminary data.</text>
</comment>
<evidence type="ECO:0000313" key="5">
    <source>
        <dbReference type="EMBL" id="GAA4744456.1"/>
    </source>
</evidence>
<reference evidence="6" key="1">
    <citation type="journal article" date="2019" name="Int. J. Syst. Evol. Microbiol.">
        <title>The Global Catalogue of Microorganisms (GCM) 10K type strain sequencing project: providing services to taxonomists for standard genome sequencing and annotation.</title>
        <authorList>
            <consortium name="The Broad Institute Genomics Platform"/>
            <consortium name="The Broad Institute Genome Sequencing Center for Infectious Disease"/>
            <person name="Wu L."/>
            <person name="Ma J."/>
        </authorList>
    </citation>
    <scope>NUCLEOTIDE SEQUENCE [LARGE SCALE GENOMIC DNA]</scope>
    <source>
        <strain evidence="6">JCM 19015</strain>
    </source>
</reference>
<evidence type="ECO:0000256" key="1">
    <source>
        <dbReference type="ARBA" id="ARBA00022793"/>
    </source>
</evidence>
<evidence type="ECO:0000313" key="6">
    <source>
        <dbReference type="Proteomes" id="UP001500121"/>
    </source>
</evidence>
<evidence type="ECO:0008006" key="7">
    <source>
        <dbReference type="Google" id="ProtNLM"/>
    </source>
</evidence>
<evidence type="ECO:0000256" key="2">
    <source>
        <dbReference type="ARBA" id="ARBA00023145"/>
    </source>
</evidence>
<protein>
    <recommendedName>
        <fullName evidence="7">Phosphatidylserine decarboxylase</fullName>
    </recommendedName>
</protein>
<keyword evidence="4" id="KW-0670">Pyruvate</keyword>
<evidence type="ECO:0000256" key="4">
    <source>
        <dbReference type="ARBA" id="ARBA00023317"/>
    </source>
</evidence>